<dbReference type="PANTHER" id="PTHR31297:SF17">
    <property type="entry name" value="ENDOGLUCANASE"/>
    <property type="match status" value="1"/>
</dbReference>
<evidence type="ECO:0000256" key="2">
    <source>
        <dbReference type="ARBA" id="ARBA00022801"/>
    </source>
</evidence>
<dbReference type="eggNOG" id="COG2730">
    <property type="taxonomic scope" value="Bacteria"/>
</dbReference>
<keyword evidence="2 4" id="KW-0378">Hydrolase</keyword>
<dbReference type="PaxDb" id="584708-Apau_2219"/>
<proteinExistence type="inferred from homology"/>
<evidence type="ECO:0000256" key="1">
    <source>
        <dbReference type="ARBA" id="ARBA00022729"/>
    </source>
</evidence>
<dbReference type="OrthoDB" id="9800475at2"/>
<dbReference type="GO" id="GO:0009251">
    <property type="term" value="P:glucan catabolic process"/>
    <property type="evidence" value="ECO:0007669"/>
    <property type="project" value="TreeGrafter"/>
</dbReference>
<dbReference type="InterPro" id="IPR050386">
    <property type="entry name" value="Glycosyl_hydrolase_5"/>
</dbReference>
<dbReference type="AlphaFoldDB" id="E3CZD2"/>
<dbReference type="PANTHER" id="PTHR31297">
    <property type="entry name" value="GLUCAN ENDO-1,6-BETA-GLUCOSIDASE B"/>
    <property type="match status" value="1"/>
</dbReference>
<evidence type="ECO:0000256" key="4">
    <source>
        <dbReference type="RuleBase" id="RU361153"/>
    </source>
</evidence>
<keyword evidence="7" id="KW-1185">Reference proteome</keyword>
<gene>
    <name evidence="6" type="ORF">Apau_2219</name>
</gene>
<protein>
    <submittedName>
        <fullName evidence="6">Glycoside hydrolase family 5</fullName>
    </submittedName>
</protein>
<name>E3CZD2_9BACT</name>
<dbReference type="InterPro" id="IPR017853">
    <property type="entry name" value="GH"/>
</dbReference>
<keyword evidence="3 4" id="KW-0326">Glycosidase</keyword>
<accession>E3CZD2</accession>
<evidence type="ECO:0000256" key="3">
    <source>
        <dbReference type="ARBA" id="ARBA00023295"/>
    </source>
</evidence>
<dbReference type="Pfam" id="PF00150">
    <property type="entry name" value="Cellulase"/>
    <property type="match status" value="1"/>
</dbReference>
<keyword evidence="1" id="KW-0732">Signal</keyword>
<dbReference type="EMBL" id="CM001022">
    <property type="protein sequence ID" value="EFQ24629.1"/>
    <property type="molecule type" value="Genomic_DNA"/>
</dbReference>
<dbReference type="InterPro" id="IPR001547">
    <property type="entry name" value="Glyco_hydro_5"/>
</dbReference>
<dbReference type="GO" id="GO:0005576">
    <property type="term" value="C:extracellular region"/>
    <property type="evidence" value="ECO:0007669"/>
    <property type="project" value="TreeGrafter"/>
</dbReference>
<evidence type="ECO:0000313" key="7">
    <source>
        <dbReference type="Proteomes" id="UP000005096"/>
    </source>
</evidence>
<organism evidence="6 7">
    <name type="scientific">Aminomonas paucivorans DSM 12260</name>
    <dbReference type="NCBI Taxonomy" id="584708"/>
    <lineage>
        <taxon>Bacteria</taxon>
        <taxon>Thermotogati</taxon>
        <taxon>Synergistota</taxon>
        <taxon>Synergistia</taxon>
        <taxon>Synergistales</taxon>
        <taxon>Synergistaceae</taxon>
        <taxon>Aminomonas</taxon>
    </lineage>
</organism>
<dbReference type="Gene3D" id="3.20.20.80">
    <property type="entry name" value="Glycosidases"/>
    <property type="match status" value="1"/>
</dbReference>
<dbReference type="Proteomes" id="UP000005096">
    <property type="component" value="Chromosome"/>
</dbReference>
<dbReference type="GO" id="GO:0008422">
    <property type="term" value="F:beta-glucosidase activity"/>
    <property type="evidence" value="ECO:0007669"/>
    <property type="project" value="TreeGrafter"/>
</dbReference>
<dbReference type="GO" id="GO:0009986">
    <property type="term" value="C:cell surface"/>
    <property type="evidence" value="ECO:0007669"/>
    <property type="project" value="TreeGrafter"/>
</dbReference>
<sequence length="377" mass="42059">MLPCCQDPRKEGRVPVRRLAAVCCVLWLGWAGIAGGAPRFPMEAGPGVNLSGIFAQSPRDPRVWGERLVSLPTERILRAGFRVVRLPVDPEALWDGEGRLLTDRVAAVTEAVERWVRGGLVVVVDLHPYPHMVREILRGGDAAARHRRLLSSLARRLGTLREDRVVLEPLNEPFDVPAKRWSRLQEGYLRAVRAEAPRLWVGLSGARWGSLEGLLELDPPKEDRLVAGFHYYDPHPFTHQGADWGPGAWRELRDVPYPPRGTPKEALSPEVRGLLRDYASRSWGEGPHRAALDAARKWSDRTGIPVWCAEFGATASSPPADRARWLGEVRRALESLGVPWCVWEGRGTFGVLDRPREAERLRRALGVSLRGFTGGTR</sequence>
<comment type="similarity">
    <text evidence="4">Belongs to the glycosyl hydrolase 5 (cellulase A) family.</text>
</comment>
<reference evidence="6 7" key="1">
    <citation type="journal article" date="2010" name="Stand. Genomic Sci.">
        <title>Non-contiguous finished genome sequence of Aminomonas paucivorans type strain (GLU-3).</title>
        <authorList>
            <person name="Pitluck S."/>
            <person name="Yasawong M."/>
            <person name="Held B."/>
            <person name="Lapidus A."/>
            <person name="Nolan M."/>
            <person name="Copeland A."/>
            <person name="Lucas S."/>
            <person name="Del Rio T.G."/>
            <person name="Tice H."/>
            <person name="Cheng J.F."/>
            <person name="Chertkov O."/>
            <person name="Goodwin L."/>
            <person name="Tapia R."/>
            <person name="Han C."/>
            <person name="Liolios K."/>
            <person name="Ivanova N."/>
            <person name="Mavromatis K."/>
            <person name="Ovchinnikova G."/>
            <person name="Pati A."/>
            <person name="Chen A."/>
            <person name="Palaniappan K."/>
            <person name="Land M."/>
            <person name="Hauser L."/>
            <person name="Chang Y.J."/>
            <person name="Jeffries C.D."/>
            <person name="Pukall R."/>
            <person name="Spring S."/>
            <person name="Rohde M."/>
            <person name="Sikorski J."/>
            <person name="Goker M."/>
            <person name="Woyke T."/>
            <person name="Bristow J."/>
            <person name="Eisen J.A."/>
            <person name="Markowitz V."/>
            <person name="Hugenholtz P."/>
            <person name="Kyrpides N.C."/>
            <person name="Klenk H.P."/>
        </authorList>
    </citation>
    <scope>NUCLEOTIDE SEQUENCE [LARGE SCALE GENOMIC DNA]</scope>
    <source>
        <strain evidence="6 7">DSM 12260</strain>
    </source>
</reference>
<evidence type="ECO:0000259" key="5">
    <source>
        <dbReference type="Pfam" id="PF00150"/>
    </source>
</evidence>
<feature type="domain" description="Glycoside hydrolase family 5" evidence="5">
    <location>
        <begin position="76"/>
        <end position="344"/>
    </location>
</feature>
<dbReference type="SUPFAM" id="SSF51445">
    <property type="entry name" value="(Trans)glycosidases"/>
    <property type="match status" value="1"/>
</dbReference>
<dbReference type="STRING" id="584708.Apau_2219"/>
<dbReference type="HOGENOM" id="CLU_018668_1_0_0"/>
<evidence type="ECO:0000313" key="6">
    <source>
        <dbReference type="EMBL" id="EFQ24629.1"/>
    </source>
</evidence>